<name>A0A090SYW9_9VIBR</name>
<dbReference type="AlphaFoldDB" id="A0A090SYW9"/>
<dbReference type="EMBL" id="BBMT01000002">
    <property type="protein sequence ID" value="GAL32871.1"/>
    <property type="molecule type" value="Genomic_DNA"/>
</dbReference>
<comment type="caution">
    <text evidence="2">The sequence shown here is derived from an EMBL/GenBank/DDBJ whole genome shotgun (WGS) entry which is preliminary data.</text>
</comment>
<sequence length="38" mass="4209">MKEYLIFLVHTVKVFGMVADIGHYAVLILMTSIIAGTL</sequence>
<evidence type="ECO:0000313" key="2">
    <source>
        <dbReference type="EMBL" id="GAL32871.1"/>
    </source>
</evidence>
<keyword evidence="3" id="KW-1185">Reference proteome</keyword>
<organism evidence="2 3">
    <name type="scientific">Vibrio maritimus</name>
    <dbReference type="NCBI Taxonomy" id="990268"/>
    <lineage>
        <taxon>Bacteria</taxon>
        <taxon>Pseudomonadati</taxon>
        <taxon>Pseudomonadota</taxon>
        <taxon>Gammaproteobacteria</taxon>
        <taxon>Vibrionales</taxon>
        <taxon>Vibrionaceae</taxon>
        <taxon>Vibrio</taxon>
    </lineage>
</organism>
<reference evidence="2 3" key="1">
    <citation type="submission" date="2014-09" db="EMBL/GenBank/DDBJ databases">
        <title>Vibrio maritimus JCM 19240. (C210) whole genome shotgun sequence.</title>
        <authorList>
            <person name="Sawabe T."/>
            <person name="Meirelles P."/>
            <person name="Nakanishi M."/>
            <person name="Sayaka M."/>
            <person name="Hattori M."/>
            <person name="Ohkuma M."/>
        </authorList>
    </citation>
    <scope>NUCLEOTIDE SEQUENCE [LARGE SCALE GENOMIC DNA]</scope>
    <source>
        <strain evidence="2 3">JCM 19240</strain>
    </source>
</reference>
<evidence type="ECO:0000256" key="1">
    <source>
        <dbReference type="SAM" id="Phobius"/>
    </source>
</evidence>
<protein>
    <submittedName>
        <fullName evidence="2">Uncharacterized protein</fullName>
    </submittedName>
</protein>
<evidence type="ECO:0000313" key="3">
    <source>
        <dbReference type="Proteomes" id="UP000029224"/>
    </source>
</evidence>
<keyword evidence="1" id="KW-0472">Membrane</keyword>
<gene>
    <name evidence="2" type="ORF">JCM19240_6303</name>
</gene>
<reference evidence="2 3" key="2">
    <citation type="submission" date="2014-09" db="EMBL/GenBank/DDBJ databases">
        <authorList>
            <consortium name="NBRP consortium"/>
            <person name="Sawabe T."/>
            <person name="Meirelles P."/>
            <person name="Nakanishi M."/>
            <person name="Sayaka M."/>
            <person name="Hattori M."/>
            <person name="Ohkuma M."/>
        </authorList>
    </citation>
    <scope>NUCLEOTIDE SEQUENCE [LARGE SCALE GENOMIC DNA]</scope>
    <source>
        <strain evidence="2 3">JCM 19240</strain>
    </source>
</reference>
<keyword evidence="1" id="KW-0812">Transmembrane</keyword>
<keyword evidence="1" id="KW-1133">Transmembrane helix</keyword>
<accession>A0A090SYW9</accession>
<proteinExistence type="predicted"/>
<dbReference type="Proteomes" id="UP000029224">
    <property type="component" value="Unassembled WGS sequence"/>
</dbReference>
<feature type="transmembrane region" description="Helical" evidence="1">
    <location>
        <begin position="12"/>
        <end position="35"/>
    </location>
</feature>